<dbReference type="AlphaFoldDB" id="A0A0F7D3X8"/>
<evidence type="ECO:0000256" key="1">
    <source>
        <dbReference type="SAM" id="Phobius"/>
    </source>
</evidence>
<feature type="transmembrane region" description="Helical" evidence="1">
    <location>
        <begin position="49"/>
        <end position="68"/>
    </location>
</feature>
<accession>A0A0F7D3X8</accession>
<evidence type="ECO:0000313" key="4">
    <source>
        <dbReference type="EMBL" id="SFK83192.1"/>
    </source>
</evidence>
<reference evidence="5" key="2">
    <citation type="submission" date="2015-04" db="EMBL/GenBank/DDBJ databases">
        <title>Complete genome sequence of Salinicoccus halodurans strain H3B36, isolated from the Qaidam basin of China.</title>
        <authorList>
            <person name="Ma Y."/>
            <person name="Jiang K."/>
            <person name="Xue Y."/>
        </authorList>
    </citation>
    <scope>NUCLEOTIDE SEQUENCE [LARGE SCALE GENOMIC DNA]</scope>
    <source>
        <strain evidence="5">H3B36</strain>
    </source>
</reference>
<feature type="domain" description="Prepilin type IV endopeptidase peptidase" evidence="2">
    <location>
        <begin position="6"/>
        <end position="109"/>
    </location>
</feature>
<evidence type="ECO:0000313" key="3">
    <source>
        <dbReference type="EMBL" id="AKG73260.1"/>
    </source>
</evidence>
<feature type="transmembrane region" description="Helical" evidence="1">
    <location>
        <begin position="80"/>
        <end position="102"/>
    </location>
</feature>
<keyword evidence="1" id="KW-0812">Transmembrane</keyword>
<dbReference type="Proteomes" id="UP000034029">
    <property type="component" value="Chromosome"/>
</dbReference>
<evidence type="ECO:0000313" key="6">
    <source>
        <dbReference type="Proteomes" id="UP000183090"/>
    </source>
</evidence>
<evidence type="ECO:0000313" key="5">
    <source>
        <dbReference type="Proteomes" id="UP000034029"/>
    </source>
</evidence>
<dbReference type="InterPro" id="IPR000045">
    <property type="entry name" value="Prepilin_IV_endopep_pep"/>
</dbReference>
<dbReference type="GO" id="GO:0004190">
    <property type="term" value="F:aspartic-type endopeptidase activity"/>
    <property type="evidence" value="ECO:0007669"/>
    <property type="project" value="InterPro"/>
</dbReference>
<dbReference type="RefSeq" id="WP_046789451.1">
    <property type="nucleotide sequence ID" value="NZ_CP011366.1"/>
</dbReference>
<organism evidence="4 6">
    <name type="scientific">Salinicoccus halodurans</name>
    <dbReference type="NCBI Taxonomy" id="407035"/>
    <lineage>
        <taxon>Bacteria</taxon>
        <taxon>Bacillati</taxon>
        <taxon>Bacillota</taxon>
        <taxon>Bacilli</taxon>
        <taxon>Bacillales</taxon>
        <taxon>Staphylococcaceae</taxon>
        <taxon>Salinicoccus</taxon>
    </lineage>
</organism>
<sequence>MEIHFIILGIFLCIVFYYDAIKQIIPNWLNVSGAVVGVGYHSLSAGVDGFIQSFGGGLVCGIILLVLYVFKAIGAGDVKLFFAIGTITGILFGLYSIMYSIICAGIIGLLYLLFTRTFLIQLTLSIIHMRESIQEKSLTPMEEFKRNRATRFPFIFAVIPGVLITFYYMVVLGG</sequence>
<evidence type="ECO:0000259" key="2">
    <source>
        <dbReference type="Pfam" id="PF01478"/>
    </source>
</evidence>
<feature type="transmembrane region" description="Helical" evidence="1">
    <location>
        <begin position="7"/>
        <end position="29"/>
    </location>
</feature>
<feature type="transmembrane region" description="Helical" evidence="1">
    <location>
        <begin position="150"/>
        <end position="170"/>
    </location>
</feature>
<dbReference type="EMBL" id="CP011366">
    <property type="protein sequence ID" value="AKG73260.1"/>
    <property type="molecule type" value="Genomic_DNA"/>
</dbReference>
<keyword evidence="1" id="KW-0472">Membrane</keyword>
<name>A0A0F7D3X8_9STAP</name>
<dbReference type="KEGG" id="shv:AAT16_02930"/>
<proteinExistence type="predicted"/>
<gene>
    <name evidence="3" type="ORF">AAT16_02930</name>
    <name evidence="4" type="ORF">SAMN05216235_1937</name>
</gene>
<reference evidence="3 5" key="1">
    <citation type="journal article" date="2015" name="Int. J. Syst. Evol. Microbiol.">
        <title>Complete genome sequence of Salinicoccus halodurans H3B36, isolated from the Qaidam Basin in China.</title>
        <authorList>
            <person name="Jiang K."/>
            <person name="Xue Y."/>
            <person name="Ma Y."/>
        </authorList>
    </citation>
    <scope>NUCLEOTIDE SEQUENCE [LARGE SCALE GENOMIC DNA]</scope>
    <source>
        <strain evidence="3 5">H3B36</strain>
    </source>
</reference>
<dbReference type="Pfam" id="PF01478">
    <property type="entry name" value="Peptidase_A24"/>
    <property type="match status" value="1"/>
</dbReference>
<reference evidence="4 6" key="3">
    <citation type="submission" date="2016-10" db="EMBL/GenBank/DDBJ databases">
        <authorList>
            <person name="Varghese N."/>
            <person name="Submissions S."/>
        </authorList>
    </citation>
    <scope>NUCLEOTIDE SEQUENCE [LARGE SCALE GENOMIC DNA]</scope>
    <source>
        <strain evidence="4 6">CGMCC 1.6501</strain>
    </source>
</reference>
<dbReference type="Proteomes" id="UP000183090">
    <property type="component" value="Unassembled WGS sequence"/>
</dbReference>
<keyword evidence="1" id="KW-1133">Transmembrane helix</keyword>
<dbReference type="OrthoDB" id="5508079at2"/>
<dbReference type="EMBL" id="FOTB01000004">
    <property type="protein sequence ID" value="SFK83192.1"/>
    <property type="molecule type" value="Genomic_DNA"/>
</dbReference>
<feature type="transmembrane region" description="Helical" evidence="1">
    <location>
        <begin position="108"/>
        <end position="129"/>
    </location>
</feature>
<protein>
    <submittedName>
        <fullName evidence="4">Prepilin peptidase CpaA</fullName>
    </submittedName>
</protein>
<dbReference type="GO" id="GO:0016020">
    <property type="term" value="C:membrane"/>
    <property type="evidence" value="ECO:0007669"/>
    <property type="project" value="InterPro"/>
</dbReference>
<dbReference type="Gene3D" id="1.20.120.1220">
    <property type="match status" value="1"/>
</dbReference>
<keyword evidence="5" id="KW-1185">Reference proteome</keyword>